<feature type="domain" description="AAA+ ATPase" evidence="2">
    <location>
        <begin position="99"/>
        <end position="261"/>
    </location>
</feature>
<dbReference type="Proteomes" id="UP000593719">
    <property type="component" value="Chromosome"/>
</dbReference>
<reference evidence="3 4" key="1">
    <citation type="submission" date="2019-06" db="EMBL/GenBank/DDBJ databases">
        <title>Sulfurimonas gotlandica sp. nov., a chemoautotrophic and psychrotolerant epsilonproteobacterium isolated from a pelagic redoxcline, and an emended description of the genus Sulfurimonas.</title>
        <authorList>
            <person name="Wang S."/>
            <person name="Jiang L."/>
            <person name="Shao Z."/>
        </authorList>
    </citation>
    <scope>NUCLEOTIDE SEQUENCE [LARGE SCALE GENOMIC DNA]</scope>
    <source>
        <strain evidence="3 4">S2-6</strain>
    </source>
</reference>
<dbReference type="Pfam" id="PF00004">
    <property type="entry name" value="AAA"/>
    <property type="match status" value="1"/>
</dbReference>
<evidence type="ECO:0000313" key="4">
    <source>
        <dbReference type="Proteomes" id="UP000593719"/>
    </source>
</evidence>
<dbReference type="RefSeq" id="WP_193151837.1">
    <property type="nucleotide sequence ID" value="NZ_CP041235.1"/>
</dbReference>
<dbReference type="KEGG" id="ssei:FJR45_06160"/>
<proteinExistence type="inferred from homology"/>
<evidence type="ECO:0000259" key="2">
    <source>
        <dbReference type="SMART" id="SM00382"/>
    </source>
</evidence>
<dbReference type="SUPFAM" id="SSF140990">
    <property type="entry name" value="FtsH protease domain-like"/>
    <property type="match status" value="1"/>
</dbReference>
<dbReference type="GO" id="GO:0016887">
    <property type="term" value="F:ATP hydrolysis activity"/>
    <property type="evidence" value="ECO:0007669"/>
    <property type="project" value="InterPro"/>
</dbReference>
<sequence length="904" mass="102802">MPNLKELAQAAMDKEEKNKPSLAELAQAAVEKHEKIIEDKYAKKLAQEDKEPIVQANNNIELARTLKEKLSKELFGQEQAINTVVNSMKNDISENKKAPKATYLFLGSPATGKTFLAELMSEHLPKYKIMKFDMTQYHQQNGGELYGYPAGWKGYGVGQLTGFVHRNPKAIIVLDAFEKCDNIIQSNLLGIFEGGQLRDGCGWDKVTDAPCSEDPDIIYNEENANYMVDFTQAIFIITTSLGKELYLDNRFKELVKQDYIQAESMILEAIRRERKRDSRSGGWQEAILPELVSRFSQANICLFNKLNYDAYANIAKKVFLQYKDGFKERYNIEFSVEENFDDFLKTQILNFAPELDARRIKDKVSTTFFDRITAYIMDSGIKTSEFNKIKISISKSCINYLKETIDPLIEDETLVKELFRKNITLDVEDAITSKRGVINYKIFNIRFKQVTKIKDFSEDGLVFDIPNVSFDDIAGHYKAKQRLQEVINFFKEPKLLESFDIAPPKGMLLYGPPGTGKTMLAKAFAKEAELPFIAVTGLELLDPVKTKQIFAKAKEYAPSIVFIDEIDTIGKRGGDDGKEIPINKLLSEIDGFSDTKGENIFVIAATNYKENIDSAIIRPGRIEIHIEVNNLDKDAREYFLNKIIQNKPSSGSFDMNRLLMHTAGFTGSQLELLSKEASFYCLRHGLPAITQEILVEQINAIKYGEKQTYLSAEQIFEETAVYEAGRAVASKILMPHIHIEHISLTPRDNNEHFISNDYNEIQDNMTVKDFKNRILVSLAGRTSQIKRFGSSDGMNSGALNDLQQATHDAYKAIAHYGMDAEVGYININGIMDAQKGSSVSKDTEHYHTKIDKALERWMNESEENIKNFIDEHWNIIEELASLLLEKEIIYEDELDTILKTRLSH</sequence>
<dbReference type="InterPro" id="IPR027417">
    <property type="entry name" value="P-loop_NTPase"/>
</dbReference>
<dbReference type="GO" id="GO:0004176">
    <property type="term" value="F:ATP-dependent peptidase activity"/>
    <property type="evidence" value="ECO:0007669"/>
    <property type="project" value="InterPro"/>
</dbReference>
<dbReference type="InterPro" id="IPR037219">
    <property type="entry name" value="Peptidase_M41-like"/>
</dbReference>
<dbReference type="PROSITE" id="PS00674">
    <property type="entry name" value="AAA"/>
    <property type="match status" value="1"/>
</dbReference>
<dbReference type="Pfam" id="PF01434">
    <property type="entry name" value="Peptidase_M41"/>
    <property type="match status" value="1"/>
</dbReference>
<protein>
    <submittedName>
        <fullName evidence="3">AAA family ATPase</fullName>
    </submittedName>
</protein>
<evidence type="ECO:0000313" key="3">
    <source>
        <dbReference type="EMBL" id="QOP43557.1"/>
    </source>
</evidence>
<dbReference type="InterPro" id="IPR003959">
    <property type="entry name" value="ATPase_AAA_core"/>
</dbReference>
<keyword evidence="1" id="KW-0067">ATP-binding</keyword>
<accession>A0A7M1B1A5</accession>
<comment type="similarity">
    <text evidence="1">Belongs to the AAA ATPase family.</text>
</comment>
<dbReference type="Gene3D" id="3.40.50.300">
    <property type="entry name" value="P-loop containing nucleotide triphosphate hydrolases"/>
    <property type="match status" value="2"/>
</dbReference>
<dbReference type="Gene3D" id="1.20.58.760">
    <property type="entry name" value="Peptidase M41"/>
    <property type="match status" value="1"/>
</dbReference>
<evidence type="ECO:0000256" key="1">
    <source>
        <dbReference type="RuleBase" id="RU003651"/>
    </source>
</evidence>
<dbReference type="InterPro" id="IPR000642">
    <property type="entry name" value="Peptidase_M41"/>
</dbReference>
<dbReference type="InterPro" id="IPR003593">
    <property type="entry name" value="AAA+_ATPase"/>
</dbReference>
<dbReference type="GO" id="GO:0005524">
    <property type="term" value="F:ATP binding"/>
    <property type="evidence" value="ECO:0007669"/>
    <property type="project" value="UniProtKB-KW"/>
</dbReference>
<dbReference type="AlphaFoldDB" id="A0A7M1B1A5"/>
<dbReference type="SUPFAM" id="SSF52540">
    <property type="entry name" value="P-loop containing nucleoside triphosphate hydrolases"/>
    <property type="match status" value="2"/>
</dbReference>
<dbReference type="SMART" id="SM00382">
    <property type="entry name" value="AAA"/>
    <property type="match status" value="2"/>
</dbReference>
<organism evidence="3 4">
    <name type="scientific">Sulfurimonas sediminis</name>
    <dbReference type="NCBI Taxonomy" id="2590020"/>
    <lineage>
        <taxon>Bacteria</taxon>
        <taxon>Pseudomonadati</taxon>
        <taxon>Campylobacterota</taxon>
        <taxon>Epsilonproteobacteria</taxon>
        <taxon>Campylobacterales</taxon>
        <taxon>Sulfurimonadaceae</taxon>
        <taxon>Sulfurimonas</taxon>
    </lineage>
</organism>
<name>A0A7M1B1A5_9BACT</name>
<keyword evidence="4" id="KW-1185">Reference proteome</keyword>
<dbReference type="PANTHER" id="PTHR23076">
    <property type="entry name" value="METALLOPROTEASE M41 FTSH"/>
    <property type="match status" value="1"/>
</dbReference>
<feature type="domain" description="AAA+ ATPase" evidence="2">
    <location>
        <begin position="503"/>
        <end position="632"/>
    </location>
</feature>
<dbReference type="GO" id="GO:0004222">
    <property type="term" value="F:metalloendopeptidase activity"/>
    <property type="evidence" value="ECO:0007669"/>
    <property type="project" value="InterPro"/>
</dbReference>
<dbReference type="EMBL" id="CP041235">
    <property type="protein sequence ID" value="QOP43557.1"/>
    <property type="molecule type" value="Genomic_DNA"/>
</dbReference>
<dbReference type="Gene3D" id="1.10.8.60">
    <property type="match status" value="1"/>
</dbReference>
<dbReference type="GO" id="GO:0006508">
    <property type="term" value="P:proteolysis"/>
    <property type="evidence" value="ECO:0007669"/>
    <property type="project" value="InterPro"/>
</dbReference>
<dbReference type="InterPro" id="IPR003960">
    <property type="entry name" value="ATPase_AAA_CS"/>
</dbReference>
<dbReference type="PANTHER" id="PTHR23076:SF97">
    <property type="entry name" value="ATP-DEPENDENT ZINC METALLOPROTEASE YME1L1"/>
    <property type="match status" value="1"/>
</dbReference>
<keyword evidence="1" id="KW-0547">Nucleotide-binding</keyword>
<dbReference type="Pfam" id="PF07724">
    <property type="entry name" value="AAA_2"/>
    <property type="match status" value="1"/>
</dbReference>
<gene>
    <name evidence="3" type="ORF">FJR45_06160</name>
</gene>